<dbReference type="Proteomes" id="UP000240912">
    <property type="component" value="Unassembled WGS sequence"/>
</dbReference>
<reference evidence="2 3" key="1">
    <citation type="submission" date="2018-03" db="EMBL/GenBank/DDBJ databases">
        <authorList>
            <person name="Keele B.F."/>
        </authorList>
    </citation>
    <scope>NUCLEOTIDE SEQUENCE [LARGE SCALE GENOMIC DNA]</scope>
    <source>
        <strain evidence="2 3">YL28-9</strain>
    </source>
</reference>
<keyword evidence="2" id="KW-0489">Methyltransferase</keyword>
<name>A0A2T3HNQ6_9SPHI</name>
<sequence length="227" mass="26299">MRHSWYAIFRGMKKRGYDRIAAHYDWMSRLVFGGAQVRAQTDHLGELTAGRRLLIAGGGTGWILDELAKTPQALDIVYVETSEQMTRLSEGRARGNNRIEFVKASAVNYSTENPFDVIFTPFIFDHFAQAGAEELFANLDRLLVPGGRWIYADFKKPEPADAWWQQMLAKIMYRFFNLLDIVEVRHMPDMEQVFLSRGYRRMRWQSYYGGLIDSGVFIKKHKTESSL</sequence>
<dbReference type="GO" id="GO:0032259">
    <property type="term" value="P:methylation"/>
    <property type="evidence" value="ECO:0007669"/>
    <property type="project" value="UniProtKB-KW"/>
</dbReference>
<dbReference type="InterPro" id="IPR029063">
    <property type="entry name" value="SAM-dependent_MTases_sf"/>
</dbReference>
<comment type="caution">
    <text evidence="2">The sequence shown here is derived from an EMBL/GenBank/DDBJ whole genome shotgun (WGS) entry which is preliminary data.</text>
</comment>
<evidence type="ECO:0000313" key="3">
    <source>
        <dbReference type="Proteomes" id="UP000240912"/>
    </source>
</evidence>
<dbReference type="CDD" id="cd02440">
    <property type="entry name" value="AdoMet_MTases"/>
    <property type="match status" value="1"/>
</dbReference>
<evidence type="ECO:0000259" key="1">
    <source>
        <dbReference type="Pfam" id="PF13649"/>
    </source>
</evidence>
<dbReference type="SUPFAM" id="SSF53335">
    <property type="entry name" value="S-adenosyl-L-methionine-dependent methyltransferases"/>
    <property type="match status" value="1"/>
</dbReference>
<organism evidence="2 3">
    <name type="scientific">Pedobacter yulinensis</name>
    <dbReference type="NCBI Taxonomy" id="2126353"/>
    <lineage>
        <taxon>Bacteria</taxon>
        <taxon>Pseudomonadati</taxon>
        <taxon>Bacteroidota</taxon>
        <taxon>Sphingobacteriia</taxon>
        <taxon>Sphingobacteriales</taxon>
        <taxon>Sphingobacteriaceae</taxon>
        <taxon>Pedobacter</taxon>
    </lineage>
</organism>
<dbReference type="EMBL" id="PYLS01000004">
    <property type="protein sequence ID" value="PST84082.1"/>
    <property type="molecule type" value="Genomic_DNA"/>
</dbReference>
<dbReference type="InterPro" id="IPR041698">
    <property type="entry name" value="Methyltransf_25"/>
</dbReference>
<proteinExistence type="predicted"/>
<protein>
    <submittedName>
        <fullName evidence="2">Methyltransferase type 12</fullName>
    </submittedName>
</protein>
<dbReference type="OrthoDB" id="836632at2"/>
<dbReference type="Pfam" id="PF13649">
    <property type="entry name" value="Methyltransf_25"/>
    <property type="match status" value="1"/>
</dbReference>
<dbReference type="AlphaFoldDB" id="A0A2T3HNQ6"/>
<dbReference type="Gene3D" id="3.40.50.150">
    <property type="entry name" value="Vaccinia Virus protein VP39"/>
    <property type="match status" value="1"/>
</dbReference>
<feature type="domain" description="Methyltransferase" evidence="1">
    <location>
        <begin position="56"/>
        <end position="147"/>
    </location>
</feature>
<keyword evidence="3" id="KW-1185">Reference proteome</keyword>
<keyword evidence="2" id="KW-0808">Transferase</keyword>
<gene>
    <name evidence="2" type="ORF">C7T94_04925</name>
</gene>
<dbReference type="GO" id="GO:0008168">
    <property type="term" value="F:methyltransferase activity"/>
    <property type="evidence" value="ECO:0007669"/>
    <property type="project" value="UniProtKB-KW"/>
</dbReference>
<accession>A0A2T3HNQ6</accession>
<evidence type="ECO:0000313" key="2">
    <source>
        <dbReference type="EMBL" id="PST84082.1"/>
    </source>
</evidence>